<dbReference type="GO" id="GO:0007187">
    <property type="term" value="P:G protein-coupled receptor signaling pathway, coupled to cyclic nucleotide second messenger"/>
    <property type="evidence" value="ECO:0007669"/>
    <property type="project" value="TreeGrafter"/>
</dbReference>
<evidence type="ECO:0000256" key="2">
    <source>
        <dbReference type="ARBA" id="ARBA00010663"/>
    </source>
</evidence>
<reference evidence="11" key="1">
    <citation type="submission" date="2015-05" db="UniProtKB">
        <authorList>
            <consortium name="EnsemblMetazoa"/>
        </authorList>
    </citation>
    <scope>IDENTIFICATION</scope>
</reference>
<sequence length="214" mass="24127">MEWENTSNILWNITTILGNNSNITADDLERWSKHLQPTTAVTTIQQPTQQHSSHRDWTFLFVLLFVAAGGLGNILVCLAVCLDRRLQNVTNYFLLSLAVADLLVSLFVMPLGAIPGFLGKQICKCFYLPQQYKDLEDGIVSLTGFGVSSDIMNGYNKKFRPVLTPGQSILLETHNFDFNTFVVVSRIMDSTAIQNIIFHDTRFKLITLGTFYNN</sequence>
<evidence type="ECO:0000256" key="6">
    <source>
        <dbReference type="ARBA" id="ARBA00023040"/>
    </source>
</evidence>
<keyword evidence="4" id="KW-0812">Transmembrane</keyword>
<dbReference type="EMBL" id="ACPB03000386">
    <property type="status" value="NOT_ANNOTATED_CDS"/>
    <property type="molecule type" value="Genomic_DNA"/>
</dbReference>
<evidence type="ECO:0000256" key="3">
    <source>
        <dbReference type="ARBA" id="ARBA00022475"/>
    </source>
</evidence>
<dbReference type="PANTHER" id="PTHR24247:SF228">
    <property type="entry name" value="5-HYDROXYTRYPTAMINE (SEROTONIN) RECEPTOR 2A, ISOFORM B"/>
    <property type="match status" value="1"/>
</dbReference>
<evidence type="ECO:0000313" key="12">
    <source>
        <dbReference type="Proteomes" id="UP000015103"/>
    </source>
</evidence>
<dbReference type="PRINTS" id="PR00237">
    <property type="entry name" value="GPCRRHODOPSN"/>
</dbReference>
<dbReference type="GO" id="GO:0045202">
    <property type="term" value="C:synapse"/>
    <property type="evidence" value="ECO:0007669"/>
    <property type="project" value="GOC"/>
</dbReference>
<dbReference type="GO" id="GO:0007268">
    <property type="term" value="P:chemical synaptic transmission"/>
    <property type="evidence" value="ECO:0007669"/>
    <property type="project" value="TreeGrafter"/>
</dbReference>
<dbReference type="InterPro" id="IPR017452">
    <property type="entry name" value="GPCR_Rhodpsn_7TM"/>
</dbReference>
<keyword evidence="9" id="KW-0807">Transducer</keyword>
<accession>T1HP84</accession>
<comment type="similarity">
    <text evidence="2">Belongs to the G-protein coupled receptor 1 family.</text>
</comment>
<keyword evidence="6" id="KW-0297">G-protein coupled receptor</keyword>
<dbReference type="VEuPathDB" id="VectorBase:RPRC005858"/>
<dbReference type="eggNOG" id="KOG3656">
    <property type="taxonomic scope" value="Eukaryota"/>
</dbReference>
<dbReference type="STRING" id="13249.T1HP84"/>
<keyword evidence="5" id="KW-1133">Transmembrane helix</keyword>
<dbReference type="GO" id="GO:0007210">
    <property type="term" value="P:serotonin receptor signaling pathway"/>
    <property type="evidence" value="ECO:0007669"/>
    <property type="project" value="TreeGrafter"/>
</dbReference>
<dbReference type="AlphaFoldDB" id="T1HP84"/>
<keyword evidence="7" id="KW-0472">Membrane</keyword>
<dbReference type="SUPFAM" id="SSF81321">
    <property type="entry name" value="Family A G protein-coupled receptor-like"/>
    <property type="match status" value="1"/>
</dbReference>
<dbReference type="InterPro" id="IPR000276">
    <property type="entry name" value="GPCR_Rhodpsn"/>
</dbReference>
<dbReference type="Proteomes" id="UP000015103">
    <property type="component" value="Unassembled WGS sequence"/>
</dbReference>
<dbReference type="GO" id="GO:0051378">
    <property type="term" value="F:serotonin binding"/>
    <property type="evidence" value="ECO:0007669"/>
    <property type="project" value="TreeGrafter"/>
</dbReference>
<evidence type="ECO:0000256" key="4">
    <source>
        <dbReference type="ARBA" id="ARBA00022692"/>
    </source>
</evidence>
<dbReference type="GO" id="GO:0030594">
    <property type="term" value="F:neurotransmitter receptor activity"/>
    <property type="evidence" value="ECO:0007669"/>
    <property type="project" value="TreeGrafter"/>
</dbReference>
<keyword evidence="8" id="KW-0675">Receptor</keyword>
<comment type="subcellular location">
    <subcellularLocation>
        <location evidence="1">Cell membrane</location>
        <topology evidence="1">Multi-pass membrane protein</topology>
    </subcellularLocation>
</comment>
<dbReference type="Gene3D" id="1.20.1070.10">
    <property type="entry name" value="Rhodopsin 7-helix transmembrane proteins"/>
    <property type="match status" value="1"/>
</dbReference>
<name>T1HP84_RHOPR</name>
<evidence type="ECO:0000256" key="1">
    <source>
        <dbReference type="ARBA" id="ARBA00004651"/>
    </source>
</evidence>
<keyword evidence="3" id="KW-1003">Cell membrane</keyword>
<dbReference type="Pfam" id="PF00001">
    <property type="entry name" value="7tm_1"/>
    <property type="match status" value="1"/>
</dbReference>
<dbReference type="PROSITE" id="PS50262">
    <property type="entry name" value="G_PROTEIN_RECEP_F1_2"/>
    <property type="match status" value="1"/>
</dbReference>
<evidence type="ECO:0000313" key="11">
    <source>
        <dbReference type="EnsemblMetazoa" id="RPRC005858-PA"/>
    </source>
</evidence>
<evidence type="ECO:0000256" key="8">
    <source>
        <dbReference type="ARBA" id="ARBA00023170"/>
    </source>
</evidence>
<evidence type="ECO:0000256" key="9">
    <source>
        <dbReference type="ARBA" id="ARBA00023224"/>
    </source>
</evidence>
<dbReference type="GO" id="GO:0004993">
    <property type="term" value="F:G protein-coupled serotonin receptor activity"/>
    <property type="evidence" value="ECO:0007669"/>
    <property type="project" value="TreeGrafter"/>
</dbReference>
<dbReference type="InParanoid" id="T1HP84"/>
<dbReference type="HOGENOM" id="CLU_1290414_0_0_1"/>
<protein>
    <submittedName>
        <fullName evidence="11">G_PROTEIN_RECEP_F1_2 domain-containing protein</fullName>
    </submittedName>
</protein>
<dbReference type="EnsemblMetazoa" id="RPRC005858-RA">
    <property type="protein sequence ID" value="RPRC005858-PA"/>
    <property type="gene ID" value="RPRC005858"/>
</dbReference>
<dbReference type="PANTHER" id="PTHR24247">
    <property type="entry name" value="5-HYDROXYTRYPTAMINE RECEPTOR"/>
    <property type="match status" value="1"/>
</dbReference>
<evidence type="ECO:0000256" key="7">
    <source>
        <dbReference type="ARBA" id="ARBA00023136"/>
    </source>
</evidence>
<proteinExistence type="inferred from homology"/>
<feature type="domain" description="G-protein coupled receptors family 1 profile" evidence="10">
    <location>
        <begin position="72"/>
        <end position="111"/>
    </location>
</feature>
<dbReference type="GO" id="GO:0030425">
    <property type="term" value="C:dendrite"/>
    <property type="evidence" value="ECO:0007669"/>
    <property type="project" value="TreeGrafter"/>
</dbReference>
<evidence type="ECO:0000256" key="5">
    <source>
        <dbReference type="ARBA" id="ARBA00022989"/>
    </source>
</evidence>
<dbReference type="GO" id="GO:0005886">
    <property type="term" value="C:plasma membrane"/>
    <property type="evidence" value="ECO:0007669"/>
    <property type="project" value="UniProtKB-SubCell"/>
</dbReference>
<evidence type="ECO:0000259" key="10">
    <source>
        <dbReference type="PROSITE" id="PS50262"/>
    </source>
</evidence>
<organism evidence="11 12">
    <name type="scientific">Rhodnius prolixus</name>
    <name type="common">Triatomid bug</name>
    <dbReference type="NCBI Taxonomy" id="13249"/>
    <lineage>
        <taxon>Eukaryota</taxon>
        <taxon>Metazoa</taxon>
        <taxon>Ecdysozoa</taxon>
        <taxon>Arthropoda</taxon>
        <taxon>Hexapoda</taxon>
        <taxon>Insecta</taxon>
        <taxon>Pterygota</taxon>
        <taxon>Neoptera</taxon>
        <taxon>Paraneoptera</taxon>
        <taxon>Hemiptera</taxon>
        <taxon>Heteroptera</taxon>
        <taxon>Panheteroptera</taxon>
        <taxon>Cimicomorpha</taxon>
        <taxon>Reduviidae</taxon>
        <taxon>Triatominae</taxon>
        <taxon>Rhodnius</taxon>
    </lineage>
</organism>
<keyword evidence="12" id="KW-1185">Reference proteome</keyword>